<dbReference type="NCBIfam" id="NF002458">
    <property type="entry name" value="PRK01641.1"/>
    <property type="match status" value="1"/>
</dbReference>
<evidence type="ECO:0000256" key="3">
    <source>
        <dbReference type="ARBA" id="ARBA00004729"/>
    </source>
</evidence>
<evidence type="ECO:0000256" key="11">
    <source>
        <dbReference type="ARBA" id="ARBA00031631"/>
    </source>
</evidence>
<organism evidence="14">
    <name type="scientific">marine metagenome</name>
    <dbReference type="NCBI Taxonomy" id="408172"/>
    <lineage>
        <taxon>unclassified sequences</taxon>
        <taxon>metagenomes</taxon>
        <taxon>ecological metagenomes</taxon>
    </lineage>
</organism>
<dbReference type="InterPro" id="IPR015928">
    <property type="entry name" value="Aconitase/3IPM_dehydase_swvl"/>
</dbReference>
<dbReference type="FunFam" id="3.20.19.10:FF:000003">
    <property type="entry name" value="3-isopropylmalate dehydratase small subunit"/>
    <property type="match status" value="1"/>
</dbReference>
<evidence type="ECO:0000313" key="14">
    <source>
        <dbReference type="EMBL" id="SVC79061.1"/>
    </source>
</evidence>
<evidence type="ECO:0000256" key="1">
    <source>
        <dbReference type="ARBA" id="ARBA00000491"/>
    </source>
</evidence>
<evidence type="ECO:0000256" key="6">
    <source>
        <dbReference type="ARBA" id="ARBA00011998"/>
    </source>
</evidence>
<comment type="subunit">
    <text evidence="5">Heterodimer of LeuC and LeuD.</text>
</comment>
<dbReference type="GO" id="GO:0009316">
    <property type="term" value="C:3-isopropylmalate dehydratase complex"/>
    <property type="evidence" value="ECO:0007669"/>
    <property type="project" value="InterPro"/>
</dbReference>
<gene>
    <name evidence="14" type="ORF">METZ01_LOCUS331915</name>
</gene>
<comment type="similarity">
    <text evidence="4">Belongs to the LeuD family. LeuD type 1 subfamily.</text>
</comment>
<dbReference type="InterPro" id="IPR000573">
    <property type="entry name" value="AconitaseA/IPMdHydase_ssu_swvl"/>
</dbReference>
<comment type="catalytic activity">
    <reaction evidence="1">
        <text>(2R,3S)-3-isopropylmalate = (2S)-2-isopropylmalate</text>
        <dbReference type="Rhea" id="RHEA:32287"/>
        <dbReference type="ChEBI" id="CHEBI:1178"/>
        <dbReference type="ChEBI" id="CHEBI:35121"/>
        <dbReference type="EC" id="4.2.1.33"/>
    </reaction>
</comment>
<comment type="function">
    <text evidence="2">Catalyzes the isomerization between 2-isopropylmalate and 3-isopropylmalate, via the formation of 2-isopropylmaleate.</text>
</comment>
<keyword evidence="7" id="KW-0432">Leucine biosynthesis</keyword>
<evidence type="ECO:0000256" key="4">
    <source>
        <dbReference type="ARBA" id="ARBA00009845"/>
    </source>
</evidence>
<dbReference type="SUPFAM" id="SSF52016">
    <property type="entry name" value="LeuD/IlvD-like"/>
    <property type="match status" value="1"/>
</dbReference>
<dbReference type="PANTHER" id="PTHR43345">
    <property type="entry name" value="3-ISOPROPYLMALATE DEHYDRATASE SMALL SUBUNIT 2-RELATED-RELATED"/>
    <property type="match status" value="1"/>
</dbReference>
<evidence type="ECO:0000256" key="5">
    <source>
        <dbReference type="ARBA" id="ARBA00011271"/>
    </source>
</evidence>
<comment type="pathway">
    <text evidence="3">Amino-acid biosynthesis; L-leucine biosynthesis; L-leucine from 3-methyl-2-oxobutanoate: step 2/4.</text>
</comment>
<sequence length="198" mass="22239">MRQFENVIGNCLPLNRADVDTDQIIPAKYLKRIERTGFGEFLFDTWKKDSDFILNDSRYASAPILLAGSNFGCGSSREHAPWALEDYGFRVLIAPSFADIFLNNCAKIGLLTVVLSQEDIDYLVARSEELPQSEVVMNLNDQTVATADGSFIRHFEVDPTTKKNFLEGLDSIGLTLELEGSISEFEQTRSELYPKTID</sequence>
<evidence type="ECO:0000259" key="13">
    <source>
        <dbReference type="Pfam" id="PF00694"/>
    </source>
</evidence>
<dbReference type="EMBL" id="UINC01111100">
    <property type="protein sequence ID" value="SVC79061.1"/>
    <property type="molecule type" value="Genomic_DNA"/>
</dbReference>
<dbReference type="GO" id="GO:0003861">
    <property type="term" value="F:3-isopropylmalate dehydratase activity"/>
    <property type="evidence" value="ECO:0007669"/>
    <property type="project" value="UniProtKB-EC"/>
</dbReference>
<name>A0A382Q494_9ZZZZ</name>
<feature type="domain" description="Aconitase A/isopropylmalate dehydratase small subunit swivel" evidence="13">
    <location>
        <begin position="1"/>
        <end position="117"/>
    </location>
</feature>
<dbReference type="InterPro" id="IPR004431">
    <property type="entry name" value="3-IsopropMal_deHydase_ssu"/>
</dbReference>
<evidence type="ECO:0000256" key="9">
    <source>
        <dbReference type="ARBA" id="ARBA00023239"/>
    </source>
</evidence>
<dbReference type="EC" id="4.2.1.33" evidence="6"/>
<evidence type="ECO:0000256" key="7">
    <source>
        <dbReference type="ARBA" id="ARBA00022430"/>
    </source>
</evidence>
<dbReference type="CDD" id="cd01577">
    <property type="entry name" value="IPMI_Swivel"/>
    <property type="match status" value="1"/>
</dbReference>
<dbReference type="HAMAP" id="MF_01031">
    <property type="entry name" value="LeuD_type1"/>
    <property type="match status" value="1"/>
</dbReference>
<dbReference type="UniPathway" id="UPA00048">
    <property type="reaction ID" value="UER00071"/>
</dbReference>
<evidence type="ECO:0000256" key="12">
    <source>
        <dbReference type="ARBA" id="ARBA00033368"/>
    </source>
</evidence>
<dbReference type="Pfam" id="PF00694">
    <property type="entry name" value="Aconitase_C"/>
    <property type="match status" value="1"/>
</dbReference>
<evidence type="ECO:0000256" key="10">
    <source>
        <dbReference type="ARBA" id="ARBA00023304"/>
    </source>
</evidence>
<evidence type="ECO:0000256" key="2">
    <source>
        <dbReference type="ARBA" id="ARBA00002695"/>
    </source>
</evidence>
<proteinExistence type="inferred from homology"/>
<accession>A0A382Q494</accession>
<keyword evidence="9" id="KW-0456">Lyase</keyword>
<dbReference type="InterPro" id="IPR033940">
    <property type="entry name" value="IPMI_Swivel"/>
</dbReference>
<dbReference type="AlphaFoldDB" id="A0A382Q494"/>
<protein>
    <recommendedName>
        <fullName evidence="6">3-isopropylmalate dehydratase</fullName>
        <ecNumber evidence="6">4.2.1.33</ecNumber>
    </recommendedName>
    <alternativeName>
        <fullName evidence="11">Alpha-IPM isomerase</fullName>
    </alternativeName>
    <alternativeName>
        <fullName evidence="12">Isopropylmalate isomerase</fullName>
    </alternativeName>
</protein>
<dbReference type="Gene3D" id="3.20.19.10">
    <property type="entry name" value="Aconitase, domain 4"/>
    <property type="match status" value="1"/>
</dbReference>
<keyword evidence="10" id="KW-0100">Branched-chain amino acid biosynthesis</keyword>
<evidence type="ECO:0000256" key="8">
    <source>
        <dbReference type="ARBA" id="ARBA00022605"/>
    </source>
</evidence>
<dbReference type="InterPro" id="IPR050075">
    <property type="entry name" value="LeuD"/>
</dbReference>
<reference evidence="14" key="1">
    <citation type="submission" date="2018-05" db="EMBL/GenBank/DDBJ databases">
        <authorList>
            <person name="Lanie J.A."/>
            <person name="Ng W.-L."/>
            <person name="Kazmierczak K.M."/>
            <person name="Andrzejewski T.M."/>
            <person name="Davidsen T.M."/>
            <person name="Wayne K.J."/>
            <person name="Tettelin H."/>
            <person name="Glass J.I."/>
            <person name="Rusch D."/>
            <person name="Podicherti R."/>
            <person name="Tsui H.-C.T."/>
            <person name="Winkler M.E."/>
        </authorList>
    </citation>
    <scope>NUCLEOTIDE SEQUENCE</scope>
</reference>
<dbReference type="PANTHER" id="PTHR43345:SF5">
    <property type="entry name" value="3-ISOPROPYLMALATE DEHYDRATASE SMALL SUBUNIT"/>
    <property type="match status" value="1"/>
</dbReference>
<dbReference type="NCBIfam" id="TIGR00171">
    <property type="entry name" value="leuD"/>
    <property type="match status" value="1"/>
</dbReference>
<dbReference type="GO" id="GO:0009098">
    <property type="term" value="P:L-leucine biosynthetic process"/>
    <property type="evidence" value="ECO:0007669"/>
    <property type="project" value="UniProtKB-UniPathway"/>
</dbReference>
<keyword evidence="8" id="KW-0028">Amino-acid biosynthesis</keyword>